<dbReference type="EMBL" id="JAWJWE010000036">
    <property type="protein sequence ID" value="KAK6629100.1"/>
    <property type="molecule type" value="Genomic_DNA"/>
</dbReference>
<organism evidence="2 3">
    <name type="scientific">Polyplax serrata</name>
    <name type="common">Common mouse louse</name>
    <dbReference type="NCBI Taxonomy" id="468196"/>
    <lineage>
        <taxon>Eukaryota</taxon>
        <taxon>Metazoa</taxon>
        <taxon>Ecdysozoa</taxon>
        <taxon>Arthropoda</taxon>
        <taxon>Hexapoda</taxon>
        <taxon>Insecta</taxon>
        <taxon>Pterygota</taxon>
        <taxon>Neoptera</taxon>
        <taxon>Paraneoptera</taxon>
        <taxon>Psocodea</taxon>
        <taxon>Troctomorpha</taxon>
        <taxon>Phthiraptera</taxon>
        <taxon>Anoplura</taxon>
        <taxon>Polyplacidae</taxon>
        <taxon>Polyplax</taxon>
    </lineage>
</organism>
<proteinExistence type="predicted"/>
<accession>A0AAN8NVL9</accession>
<feature type="coiled-coil region" evidence="1">
    <location>
        <begin position="2"/>
        <end position="29"/>
    </location>
</feature>
<evidence type="ECO:0000256" key="1">
    <source>
        <dbReference type="SAM" id="Coils"/>
    </source>
</evidence>
<reference evidence="2 3" key="1">
    <citation type="submission" date="2023-10" db="EMBL/GenBank/DDBJ databases">
        <title>Genomes of two closely related lineages of the louse Polyplax serrata with different host specificities.</title>
        <authorList>
            <person name="Martinu J."/>
            <person name="Tarabai H."/>
            <person name="Stefka J."/>
            <person name="Hypsa V."/>
        </authorList>
    </citation>
    <scope>NUCLEOTIDE SEQUENCE [LARGE SCALE GENOMIC DNA]</scope>
    <source>
        <strain evidence="2">HR10_N</strain>
    </source>
</reference>
<dbReference type="AlphaFoldDB" id="A0AAN8NVL9"/>
<evidence type="ECO:0000313" key="3">
    <source>
        <dbReference type="Proteomes" id="UP001372834"/>
    </source>
</evidence>
<comment type="caution">
    <text evidence="2">The sequence shown here is derived from an EMBL/GenBank/DDBJ whole genome shotgun (WGS) entry which is preliminary data.</text>
</comment>
<gene>
    <name evidence="2" type="ORF">RUM43_002917</name>
</gene>
<dbReference type="Proteomes" id="UP001372834">
    <property type="component" value="Unassembled WGS sequence"/>
</dbReference>
<evidence type="ECO:0000313" key="2">
    <source>
        <dbReference type="EMBL" id="KAK6629100.1"/>
    </source>
</evidence>
<name>A0AAN8NVL9_POLSC</name>
<protein>
    <submittedName>
        <fullName evidence="2">Uncharacterized protein</fullName>
    </submittedName>
</protein>
<keyword evidence="1" id="KW-0175">Coiled coil</keyword>
<sequence>MSSVYNNERDEEEQLLQDIELEMRKLHTTILQLFNNQYEVESNDPLEKCCITNYCYSACLLQRGIEDKPLRNEDLVATSNRSLQRELDLLTSDLDYILKKIKQDNETVSSTDNYISNINKMIEACNNDNTVKKNASDTLKNIKMRFKREKNDLKSIITTLFSDNLEVQDLIARIIEHHFKEGFDKYLEVEKEDNIMEYIELLRRTNLFDINPTDVLQIKLADI</sequence>